<protein>
    <submittedName>
        <fullName evidence="2">Uncharacterized protein</fullName>
    </submittedName>
</protein>
<dbReference type="Proteomes" id="UP000477750">
    <property type="component" value="Unassembled WGS sequence"/>
</dbReference>
<feature type="compositionally biased region" description="Basic and acidic residues" evidence="1">
    <location>
        <begin position="10"/>
        <end position="24"/>
    </location>
</feature>
<feature type="compositionally biased region" description="Gly residues" evidence="1">
    <location>
        <begin position="29"/>
        <end position="62"/>
    </location>
</feature>
<evidence type="ECO:0000313" key="3">
    <source>
        <dbReference type="Proteomes" id="UP000477750"/>
    </source>
</evidence>
<name>A0A6L5GD08_9ACTN</name>
<organism evidence="2 3">
    <name type="scientific">Glycomyces albidus</name>
    <dbReference type="NCBI Taxonomy" id="2656774"/>
    <lineage>
        <taxon>Bacteria</taxon>
        <taxon>Bacillati</taxon>
        <taxon>Actinomycetota</taxon>
        <taxon>Actinomycetes</taxon>
        <taxon>Glycomycetales</taxon>
        <taxon>Glycomycetaceae</taxon>
        <taxon>Glycomyces</taxon>
    </lineage>
</organism>
<gene>
    <name evidence="2" type="ORF">GFD30_18490</name>
</gene>
<dbReference type="EMBL" id="WIAO01000025">
    <property type="protein sequence ID" value="MQM27540.1"/>
    <property type="molecule type" value="Genomic_DNA"/>
</dbReference>
<dbReference type="AlphaFoldDB" id="A0A6L5GD08"/>
<sequence>MPRIEFVPKGAERGEVDRRGDRCEVPAGAGAGGGVRAAGGGVGSVGGCDRSGGAGGAGGGRGAVREPQRGDLPKHR</sequence>
<accession>A0A6L5GD08</accession>
<proteinExistence type="predicted"/>
<evidence type="ECO:0000256" key="1">
    <source>
        <dbReference type="SAM" id="MobiDB-lite"/>
    </source>
</evidence>
<comment type="caution">
    <text evidence="2">The sequence shown here is derived from an EMBL/GenBank/DDBJ whole genome shotgun (WGS) entry which is preliminary data.</text>
</comment>
<evidence type="ECO:0000313" key="2">
    <source>
        <dbReference type="EMBL" id="MQM27540.1"/>
    </source>
</evidence>
<feature type="compositionally biased region" description="Basic and acidic residues" evidence="1">
    <location>
        <begin position="63"/>
        <end position="76"/>
    </location>
</feature>
<keyword evidence="3" id="KW-1185">Reference proteome</keyword>
<feature type="region of interest" description="Disordered" evidence="1">
    <location>
        <begin position="1"/>
        <end position="76"/>
    </location>
</feature>
<reference evidence="2 3" key="1">
    <citation type="submission" date="2019-10" db="EMBL/GenBank/DDBJ databases">
        <title>Glycomyces albidus sp. nov., a novel actinomycete isolated from rhizosphere soil of wheat (Triticum aestivum L.).</title>
        <authorList>
            <person name="Qian L."/>
        </authorList>
    </citation>
    <scope>NUCLEOTIDE SEQUENCE [LARGE SCALE GENOMIC DNA]</scope>
    <source>
        <strain evidence="2 3">NEAU-7082</strain>
    </source>
</reference>